<dbReference type="RefSeq" id="WP_382406663.1">
    <property type="nucleotide sequence ID" value="NZ_JBHSGU010000002.1"/>
</dbReference>
<keyword evidence="1" id="KW-0812">Transmembrane</keyword>
<evidence type="ECO:0000256" key="1">
    <source>
        <dbReference type="SAM" id="Phobius"/>
    </source>
</evidence>
<proteinExistence type="predicted"/>
<comment type="caution">
    <text evidence="2">The sequence shown here is derived from an EMBL/GenBank/DDBJ whole genome shotgun (WGS) entry which is preliminary data.</text>
</comment>
<evidence type="ECO:0000313" key="3">
    <source>
        <dbReference type="Proteomes" id="UP001595897"/>
    </source>
</evidence>
<name>A0ABV9LUF3_9ALTE</name>
<dbReference type="InterPro" id="IPR036770">
    <property type="entry name" value="Ankyrin_rpt-contain_sf"/>
</dbReference>
<dbReference type="Gene3D" id="1.25.40.20">
    <property type="entry name" value="Ankyrin repeat-containing domain"/>
    <property type="match status" value="1"/>
</dbReference>
<sequence length="319" mass="35038">MSSLTKLIFTIVAISVAAFAYYYFSVHSSSNNESQGGLQAAKNGEPDNVAPLPIGDSKVNNPNIIVPSQKSTNTRDSQVVEEDNSVYSLMSPAQFSELSSDERMKYLQRAKSELAKTLGSEDSTASRSAKNIQDLFSSSVSNDWEAFMHSVNYMHENGHLNNSLALSLAIQHSAPNETITSLLEMGAQFTGEHIAILASKSQWKKIEEYQNYGLDITMTDSEGRNALHYAMLNANDVSTFDFLLNQNIPVNLGQSDLLSEAISKAIINPRAIYFVERLINSGANIKSEHTNAVNGLAVSDAELYDKFMMYAPELINKDG</sequence>
<dbReference type="Proteomes" id="UP001595897">
    <property type="component" value="Unassembled WGS sequence"/>
</dbReference>
<keyword evidence="1" id="KW-1133">Transmembrane helix</keyword>
<accession>A0ABV9LUF3</accession>
<dbReference type="SUPFAM" id="SSF48403">
    <property type="entry name" value="Ankyrin repeat"/>
    <property type="match status" value="1"/>
</dbReference>
<organism evidence="2 3">
    <name type="scientific">Glaciecola siphonariae</name>
    <dbReference type="NCBI Taxonomy" id="521012"/>
    <lineage>
        <taxon>Bacteria</taxon>
        <taxon>Pseudomonadati</taxon>
        <taxon>Pseudomonadota</taxon>
        <taxon>Gammaproteobacteria</taxon>
        <taxon>Alteromonadales</taxon>
        <taxon>Alteromonadaceae</taxon>
        <taxon>Glaciecola</taxon>
    </lineage>
</organism>
<dbReference type="EMBL" id="JBHSGU010000002">
    <property type="protein sequence ID" value="MFC4699799.1"/>
    <property type="molecule type" value="Genomic_DNA"/>
</dbReference>
<protein>
    <recommendedName>
        <fullName evidence="4">Ankyrin repeat domain-containing protein</fullName>
    </recommendedName>
</protein>
<evidence type="ECO:0000313" key="2">
    <source>
        <dbReference type="EMBL" id="MFC4699799.1"/>
    </source>
</evidence>
<gene>
    <name evidence="2" type="ORF">ACFO4O_06490</name>
</gene>
<evidence type="ECO:0008006" key="4">
    <source>
        <dbReference type="Google" id="ProtNLM"/>
    </source>
</evidence>
<keyword evidence="3" id="KW-1185">Reference proteome</keyword>
<reference evidence="3" key="1">
    <citation type="journal article" date="2019" name="Int. J. Syst. Evol. Microbiol.">
        <title>The Global Catalogue of Microorganisms (GCM) 10K type strain sequencing project: providing services to taxonomists for standard genome sequencing and annotation.</title>
        <authorList>
            <consortium name="The Broad Institute Genomics Platform"/>
            <consortium name="The Broad Institute Genome Sequencing Center for Infectious Disease"/>
            <person name="Wu L."/>
            <person name="Ma J."/>
        </authorList>
    </citation>
    <scope>NUCLEOTIDE SEQUENCE [LARGE SCALE GENOMIC DNA]</scope>
    <source>
        <strain evidence="3">KACC 12507</strain>
    </source>
</reference>
<feature type="transmembrane region" description="Helical" evidence="1">
    <location>
        <begin position="7"/>
        <end position="24"/>
    </location>
</feature>
<keyword evidence="1" id="KW-0472">Membrane</keyword>